<sequence>MMGLTGTGKSSFVNMAVGSTSSTVSEGLGSATDEIQEHRCAHPHDSGRSVVFIDTPGIGGRYKTAADVLWAISGWLTDEYEGNVLLTGILFMHRVTDNRAPGGETAQMRTKLLNALCSGSDLRNVVLVMTMCDEVQEATVTERVADLQKNLWAPLIAHGSRVDSSYRHTPESSAWAILNKFEELRPPQNNQS</sequence>
<dbReference type="Proteomes" id="UP000076532">
    <property type="component" value="Unassembled WGS sequence"/>
</dbReference>
<gene>
    <name evidence="2" type="ORF">FIBSPDRAFT_812955</name>
</gene>
<dbReference type="OrthoDB" id="8954335at2759"/>
<evidence type="ECO:0000313" key="2">
    <source>
        <dbReference type="EMBL" id="KZP31939.1"/>
    </source>
</evidence>
<evidence type="ECO:0000259" key="1">
    <source>
        <dbReference type="Pfam" id="PF01926"/>
    </source>
</evidence>
<dbReference type="Pfam" id="PF01926">
    <property type="entry name" value="MMR_HSR1"/>
    <property type="match status" value="1"/>
</dbReference>
<proteinExistence type="predicted"/>
<dbReference type="Gene3D" id="3.40.50.300">
    <property type="entry name" value="P-loop containing nucleotide triphosphate hydrolases"/>
    <property type="match status" value="1"/>
</dbReference>
<accession>A0A166UR80</accession>
<dbReference type="EMBL" id="KV417487">
    <property type="protein sequence ID" value="KZP31939.1"/>
    <property type="molecule type" value="Genomic_DNA"/>
</dbReference>
<reference evidence="2 3" key="1">
    <citation type="journal article" date="2016" name="Mol. Biol. Evol.">
        <title>Comparative Genomics of Early-Diverging Mushroom-Forming Fungi Provides Insights into the Origins of Lignocellulose Decay Capabilities.</title>
        <authorList>
            <person name="Nagy L.G."/>
            <person name="Riley R."/>
            <person name="Tritt A."/>
            <person name="Adam C."/>
            <person name="Daum C."/>
            <person name="Floudas D."/>
            <person name="Sun H."/>
            <person name="Yadav J.S."/>
            <person name="Pangilinan J."/>
            <person name="Larsson K.H."/>
            <person name="Matsuura K."/>
            <person name="Barry K."/>
            <person name="Labutti K."/>
            <person name="Kuo R."/>
            <person name="Ohm R.A."/>
            <person name="Bhattacharya S.S."/>
            <person name="Shirouzu T."/>
            <person name="Yoshinaga Y."/>
            <person name="Martin F.M."/>
            <person name="Grigoriev I.V."/>
            <person name="Hibbett D.S."/>
        </authorList>
    </citation>
    <scope>NUCLEOTIDE SEQUENCE [LARGE SCALE GENOMIC DNA]</scope>
    <source>
        <strain evidence="2 3">CBS 109695</strain>
    </source>
</reference>
<name>A0A166UR80_9AGAM</name>
<dbReference type="InterPro" id="IPR006073">
    <property type="entry name" value="GTP-bd"/>
</dbReference>
<feature type="domain" description="G" evidence="1">
    <location>
        <begin position="2"/>
        <end position="65"/>
    </location>
</feature>
<keyword evidence="3" id="KW-1185">Reference proteome</keyword>
<evidence type="ECO:0000313" key="3">
    <source>
        <dbReference type="Proteomes" id="UP000076532"/>
    </source>
</evidence>
<dbReference type="CDD" id="cd00882">
    <property type="entry name" value="Ras_like_GTPase"/>
    <property type="match status" value="1"/>
</dbReference>
<protein>
    <recommendedName>
        <fullName evidence="1">G domain-containing protein</fullName>
    </recommendedName>
</protein>
<organism evidence="2 3">
    <name type="scientific">Athelia psychrophila</name>
    <dbReference type="NCBI Taxonomy" id="1759441"/>
    <lineage>
        <taxon>Eukaryota</taxon>
        <taxon>Fungi</taxon>
        <taxon>Dikarya</taxon>
        <taxon>Basidiomycota</taxon>
        <taxon>Agaricomycotina</taxon>
        <taxon>Agaricomycetes</taxon>
        <taxon>Agaricomycetidae</taxon>
        <taxon>Atheliales</taxon>
        <taxon>Atheliaceae</taxon>
        <taxon>Athelia</taxon>
    </lineage>
</organism>
<dbReference type="InterPro" id="IPR027417">
    <property type="entry name" value="P-loop_NTPase"/>
</dbReference>
<dbReference type="GO" id="GO:0005525">
    <property type="term" value="F:GTP binding"/>
    <property type="evidence" value="ECO:0007669"/>
    <property type="project" value="InterPro"/>
</dbReference>
<dbReference type="SUPFAM" id="SSF52540">
    <property type="entry name" value="P-loop containing nucleoside triphosphate hydrolases"/>
    <property type="match status" value="1"/>
</dbReference>
<dbReference type="AlphaFoldDB" id="A0A166UR80"/>